<evidence type="ECO:0000259" key="8">
    <source>
        <dbReference type="Pfam" id="PF02714"/>
    </source>
</evidence>
<keyword evidence="3" id="KW-0813">Transport</keyword>
<dbReference type="InterPro" id="IPR045122">
    <property type="entry name" value="Csc1-like"/>
</dbReference>
<dbReference type="Pfam" id="PF14703">
    <property type="entry name" value="PHM7_cyt"/>
    <property type="match status" value="1"/>
</dbReference>
<dbReference type="InterPro" id="IPR032880">
    <property type="entry name" value="CSC1/OSCA1-like_N"/>
</dbReference>
<keyword evidence="5 7" id="KW-1133">Transmembrane helix</keyword>
<dbReference type="InterPro" id="IPR003864">
    <property type="entry name" value="CSC1/OSCA1-like_7TM"/>
</dbReference>
<dbReference type="InterPro" id="IPR027815">
    <property type="entry name" value="CSC1/OSCA1-like_cyt"/>
</dbReference>
<evidence type="ECO:0000256" key="3">
    <source>
        <dbReference type="ARBA" id="ARBA00022448"/>
    </source>
</evidence>
<reference evidence="12 13" key="1">
    <citation type="submission" date="2016-07" db="EMBL/GenBank/DDBJ databases">
        <title>Pervasive Adenine N6-methylation of Active Genes in Fungi.</title>
        <authorList>
            <consortium name="DOE Joint Genome Institute"/>
            <person name="Mondo S.J."/>
            <person name="Dannebaum R.O."/>
            <person name="Kuo R.C."/>
            <person name="Labutti K."/>
            <person name="Haridas S."/>
            <person name="Kuo A."/>
            <person name="Salamov A."/>
            <person name="Ahrendt S.R."/>
            <person name="Lipzen A."/>
            <person name="Sullivan W."/>
            <person name="Andreopoulos W.B."/>
            <person name="Clum A."/>
            <person name="Lindquist E."/>
            <person name="Daum C."/>
            <person name="Ramamoorthy G.K."/>
            <person name="Gryganskyi A."/>
            <person name="Culley D."/>
            <person name="Magnuson J.K."/>
            <person name="James T.Y."/>
            <person name="O'Malley M.A."/>
            <person name="Stajich J.E."/>
            <person name="Spatafora J.W."/>
            <person name="Visel A."/>
            <person name="Grigoriev I.V."/>
        </authorList>
    </citation>
    <scope>NUCLEOTIDE SEQUENCE [LARGE SCALE GENOMIC DNA]</scope>
    <source>
        <strain evidence="12 13">CBS 129021</strain>
    </source>
</reference>
<evidence type="ECO:0000256" key="7">
    <source>
        <dbReference type="SAM" id="Phobius"/>
    </source>
</evidence>
<dbReference type="AlphaFoldDB" id="A0A1Y2DWL2"/>
<evidence type="ECO:0000259" key="9">
    <source>
        <dbReference type="Pfam" id="PF12621"/>
    </source>
</evidence>
<feature type="transmembrane region" description="Helical" evidence="7">
    <location>
        <begin position="683"/>
        <end position="703"/>
    </location>
</feature>
<keyword evidence="13" id="KW-1185">Reference proteome</keyword>
<proteinExistence type="inferred from homology"/>
<dbReference type="PANTHER" id="PTHR13018:SF26">
    <property type="entry name" value="DOMAIN PROTEIN, PUTATIVE (AFU_ORTHOLOGUE AFUA_5G10920)-RELATED"/>
    <property type="match status" value="1"/>
</dbReference>
<sequence length="874" mass="98861">MESQVFFTAPERWDTERSHTFNKTGDNDKSGNGASLPAIIAAFVPSFVTAILFMVVFVLIRRHHQRIYAPRTYIDLIPEKDRTPSSGTARFAWIKALATLGDKFILEHSSLDAYLYLRFLRTAIFICFIGSCITWPILFPVNATGGGHASELDRLGFGNVHGHKRLYAHAVVAWLFFGFVMFLIARERLWLIGLRQAWYLSKTKASRLSSRTVLFLDPPKHASQNDDVQANFGDESKQQWAVIATHELDHLVGSRNSKALELESAEVTFLRNVNKKRSKLAKDNDSDNVEINIETIQSLRPVSKQYYVTGEGTDAINHLRDSLKETSHKVEESRESHLAHGNHTRFAIFVEYATQSAAQRAYRGRFKLGLPVPPNLAVQFRLIGVSPSEIIWDNLTMPQTARISEKSIANLLIAALIIFWSIPTAFIGTVSNVNYLADRVEWLHWIKNLPQPILGLLTGLLPPLLTSLLASYVPNIMRYVAKKSGEPTTVSAELQVQAWYYAFQLIQVFFVTALSSSATAFIPRIINQPHEVPTLLADNLPKSSNFYLTYFILQGLGSSARNILNYSDLFQYILWDMFVNQTPREKYNQYTNLKGISWGKLYPKFTNFVIIAIAYSCISPLVLGFATIGLSLFYLSYLHNFLFVVQPKLETKGKCYTRALQQILSGVYVGELSLIGLFSLRRATGPSIMTAVLFFGTIAYNVVMNRYLGPLEDHLPDDLMTAEEVEEEEPLLAAEEGEAVERAHDQSQVQRLGQRLHAPQQVIDPIARFFEPHIYASHKVMKAFLASHAFDLEPPEYSEEELRTAYMNPSLTSKTPTIWLPKDEAGLSKKEVEDNSAAGIKSTDERAWLDKKSRVVFDRDSLRELPVWKKSAEY</sequence>
<evidence type="ECO:0000259" key="10">
    <source>
        <dbReference type="Pfam" id="PF13967"/>
    </source>
</evidence>
<dbReference type="GeneID" id="63776717"/>
<evidence type="ECO:0000256" key="4">
    <source>
        <dbReference type="ARBA" id="ARBA00022692"/>
    </source>
</evidence>
<feature type="transmembrane region" description="Helical" evidence="7">
    <location>
        <begin position="166"/>
        <end position="185"/>
    </location>
</feature>
<comment type="similarity">
    <text evidence="2">Belongs to the CSC1 (TC 1.A.17) family.</text>
</comment>
<dbReference type="RefSeq" id="XP_040715183.1">
    <property type="nucleotide sequence ID" value="XM_040860505.1"/>
</dbReference>
<name>A0A1Y2DWL2_9PEZI</name>
<evidence type="ECO:0008006" key="14">
    <source>
        <dbReference type="Google" id="ProtNLM"/>
    </source>
</evidence>
<evidence type="ECO:0000256" key="1">
    <source>
        <dbReference type="ARBA" id="ARBA00004141"/>
    </source>
</evidence>
<evidence type="ECO:0000259" key="11">
    <source>
        <dbReference type="Pfam" id="PF14703"/>
    </source>
</evidence>
<evidence type="ECO:0000256" key="2">
    <source>
        <dbReference type="ARBA" id="ARBA00007779"/>
    </source>
</evidence>
<dbReference type="PANTHER" id="PTHR13018">
    <property type="entry name" value="PROBABLE MEMBRANE PROTEIN DUF221-RELATED"/>
    <property type="match status" value="1"/>
</dbReference>
<dbReference type="Pfam" id="PF12621">
    <property type="entry name" value="PHM7_ext"/>
    <property type="match status" value="1"/>
</dbReference>
<comment type="caution">
    <text evidence="12">The sequence shown here is derived from an EMBL/GenBank/DDBJ whole genome shotgun (WGS) entry which is preliminary data.</text>
</comment>
<evidence type="ECO:0000313" key="13">
    <source>
        <dbReference type="Proteomes" id="UP000193689"/>
    </source>
</evidence>
<feature type="transmembrane region" description="Helical" evidence="7">
    <location>
        <begin position="608"/>
        <end position="635"/>
    </location>
</feature>
<evidence type="ECO:0000256" key="5">
    <source>
        <dbReference type="ARBA" id="ARBA00022989"/>
    </source>
</evidence>
<feature type="domain" description="10TM putative phosphate transporter extracellular tail" evidence="9">
    <location>
        <begin position="769"/>
        <end position="859"/>
    </location>
</feature>
<evidence type="ECO:0000313" key="12">
    <source>
        <dbReference type="EMBL" id="ORY63526.1"/>
    </source>
</evidence>
<accession>A0A1Y2DWL2</accession>
<keyword evidence="4 7" id="KW-0812">Transmembrane</keyword>
<feature type="transmembrane region" description="Helical" evidence="7">
    <location>
        <begin position="38"/>
        <end position="60"/>
    </location>
</feature>
<comment type="subcellular location">
    <subcellularLocation>
        <location evidence="1">Membrane</location>
        <topology evidence="1">Multi-pass membrane protein</topology>
    </subcellularLocation>
</comment>
<gene>
    <name evidence="12" type="ORF">BCR38DRAFT_437063</name>
</gene>
<feature type="domain" description="CSC1/OSCA1-like N-terminal transmembrane" evidence="10">
    <location>
        <begin position="39"/>
        <end position="187"/>
    </location>
</feature>
<feature type="domain" description="CSC1/OSCA1-like 7TM region" evidence="8">
    <location>
        <begin position="407"/>
        <end position="678"/>
    </location>
</feature>
<organism evidence="12 13">
    <name type="scientific">Pseudomassariella vexata</name>
    <dbReference type="NCBI Taxonomy" id="1141098"/>
    <lineage>
        <taxon>Eukaryota</taxon>
        <taxon>Fungi</taxon>
        <taxon>Dikarya</taxon>
        <taxon>Ascomycota</taxon>
        <taxon>Pezizomycotina</taxon>
        <taxon>Sordariomycetes</taxon>
        <taxon>Xylariomycetidae</taxon>
        <taxon>Amphisphaeriales</taxon>
        <taxon>Pseudomassariaceae</taxon>
        <taxon>Pseudomassariella</taxon>
    </lineage>
</organism>
<dbReference type="InterPro" id="IPR022257">
    <property type="entry name" value="PHM7_ext"/>
</dbReference>
<dbReference type="EMBL" id="MCFJ01000008">
    <property type="protein sequence ID" value="ORY63526.1"/>
    <property type="molecule type" value="Genomic_DNA"/>
</dbReference>
<feature type="transmembrane region" description="Helical" evidence="7">
    <location>
        <begin position="119"/>
        <end position="138"/>
    </location>
</feature>
<dbReference type="Pfam" id="PF13967">
    <property type="entry name" value="RSN1_TM"/>
    <property type="match status" value="1"/>
</dbReference>
<feature type="transmembrane region" description="Helical" evidence="7">
    <location>
        <begin position="453"/>
        <end position="477"/>
    </location>
</feature>
<feature type="domain" description="CSC1/OSCA1-like cytosolic" evidence="11">
    <location>
        <begin position="210"/>
        <end position="394"/>
    </location>
</feature>
<feature type="transmembrane region" description="Helical" evidence="7">
    <location>
        <begin position="411"/>
        <end position="433"/>
    </location>
</feature>
<dbReference type="OrthoDB" id="1076608at2759"/>
<keyword evidence="6 7" id="KW-0472">Membrane</keyword>
<dbReference type="InParanoid" id="A0A1Y2DWL2"/>
<dbReference type="Proteomes" id="UP000193689">
    <property type="component" value="Unassembled WGS sequence"/>
</dbReference>
<dbReference type="GO" id="GO:0005886">
    <property type="term" value="C:plasma membrane"/>
    <property type="evidence" value="ECO:0007669"/>
    <property type="project" value="TreeGrafter"/>
</dbReference>
<evidence type="ECO:0000256" key="6">
    <source>
        <dbReference type="ARBA" id="ARBA00023136"/>
    </source>
</evidence>
<protein>
    <recommendedName>
        <fullName evidence="14">DUF221-domain-containing protein</fullName>
    </recommendedName>
</protein>
<dbReference type="Pfam" id="PF02714">
    <property type="entry name" value="RSN1_7TM"/>
    <property type="match status" value="1"/>
</dbReference>
<dbReference type="GO" id="GO:0005227">
    <property type="term" value="F:calcium-activated cation channel activity"/>
    <property type="evidence" value="ECO:0007669"/>
    <property type="project" value="InterPro"/>
</dbReference>